<reference evidence="3 4" key="1">
    <citation type="submission" date="2020-02" db="EMBL/GenBank/DDBJ databases">
        <authorList>
            <person name="Ferguson B K."/>
        </authorList>
    </citation>
    <scope>NUCLEOTIDE SEQUENCE [LARGE SCALE GENOMIC DNA]</scope>
</reference>
<keyword evidence="2" id="KW-0732">Signal</keyword>
<evidence type="ECO:0000313" key="4">
    <source>
        <dbReference type="Proteomes" id="UP000479000"/>
    </source>
</evidence>
<gene>
    <name evidence="3" type="ORF">NTEN_LOCUS18395</name>
</gene>
<dbReference type="AlphaFoldDB" id="A0A6H5HD08"/>
<feature type="compositionally biased region" description="Basic residues" evidence="1">
    <location>
        <begin position="154"/>
        <end position="163"/>
    </location>
</feature>
<evidence type="ECO:0000313" key="3">
    <source>
        <dbReference type="EMBL" id="CAB0013844.1"/>
    </source>
</evidence>
<protein>
    <submittedName>
        <fullName evidence="3">Uncharacterized protein</fullName>
    </submittedName>
</protein>
<keyword evidence="4" id="KW-1185">Reference proteome</keyword>
<feature type="signal peptide" evidence="2">
    <location>
        <begin position="1"/>
        <end position="22"/>
    </location>
</feature>
<dbReference type="EMBL" id="CADCXU010027026">
    <property type="protein sequence ID" value="CAB0013844.1"/>
    <property type="molecule type" value="Genomic_DNA"/>
</dbReference>
<name>A0A6H5HD08_9HEMI</name>
<accession>A0A6H5HD08</accession>
<dbReference type="Proteomes" id="UP000479000">
    <property type="component" value="Unassembled WGS sequence"/>
</dbReference>
<feature type="region of interest" description="Disordered" evidence="1">
    <location>
        <begin position="143"/>
        <end position="217"/>
    </location>
</feature>
<evidence type="ECO:0000256" key="2">
    <source>
        <dbReference type="SAM" id="SignalP"/>
    </source>
</evidence>
<feature type="compositionally biased region" description="Basic and acidic residues" evidence="1">
    <location>
        <begin position="180"/>
        <end position="191"/>
    </location>
</feature>
<proteinExistence type="predicted"/>
<organism evidence="3 4">
    <name type="scientific">Nesidiocoris tenuis</name>
    <dbReference type="NCBI Taxonomy" id="355587"/>
    <lineage>
        <taxon>Eukaryota</taxon>
        <taxon>Metazoa</taxon>
        <taxon>Ecdysozoa</taxon>
        <taxon>Arthropoda</taxon>
        <taxon>Hexapoda</taxon>
        <taxon>Insecta</taxon>
        <taxon>Pterygota</taxon>
        <taxon>Neoptera</taxon>
        <taxon>Paraneoptera</taxon>
        <taxon>Hemiptera</taxon>
        <taxon>Heteroptera</taxon>
        <taxon>Panheteroptera</taxon>
        <taxon>Cimicomorpha</taxon>
        <taxon>Miridae</taxon>
        <taxon>Dicyphina</taxon>
        <taxon>Nesidiocoris</taxon>
    </lineage>
</organism>
<sequence length="554" mass="61897">MGKRLRNRILLISLVPVSGTSTQYTQVYFPSTSSRSRLPPSRQSLGTDSHTSLFTEPVLSHVAIETREGHFGPWERFHRRGHRGPAEGLIIFITGTSIPLGTWLLMPCKCPRRVPFWVTVFQFKSLQLEQGITCERRAPADSSVLRSYTASRTPKVRRPHSPHCHPVQEPNRPSRGIDNSARHDNSVDYDNRAPGGRCDIGQAPRAPASGRMGPQQRPRADWAIRNVHPRTTAILCPRNESVRYVEAKKVHDRARSSGHEISGVTDTTVHSCSKCYLVDETWFGYFRRETPEAKKPFMIFLALNSSLGQNRKFNAKSLKIPAGFANALWSETTAIPTKVFQKAPIMSPRFSMSEESKMNQNWPAGRHLWTQNLVPLGWWTRVSGWTLVTRGRPVTCCPAVAVRDELSDPRGAIYVSTSSPLVAESRAGDELSAYVPLRKGPAGRRTRGPGRRIGLARPGSDRFSRRVRVPWGGTGWTTQVHPARFRVRPPARAALAADVLLLRQGPALSVTWSSSSLGHWSVLTTPTDHLPLTTSHWTLADPLDTFDYVQQLVD</sequence>
<evidence type="ECO:0000256" key="1">
    <source>
        <dbReference type="SAM" id="MobiDB-lite"/>
    </source>
</evidence>
<feature type="chain" id="PRO_5026003891" evidence="2">
    <location>
        <begin position="23"/>
        <end position="554"/>
    </location>
</feature>